<evidence type="ECO:0000313" key="2">
    <source>
        <dbReference type="Proteomes" id="UP000664702"/>
    </source>
</evidence>
<gene>
    <name evidence="1" type="ORF">J4G43_049005</name>
</gene>
<dbReference type="Proteomes" id="UP000664702">
    <property type="component" value="Chromosome"/>
</dbReference>
<dbReference type="AlphaFoldDB" id="A0A9X9XX81"/>
<dbReference type="EMBL" id="CP086136">
    <property type="protein sequence ID" value="UEM12275.1"/>
    <property type="molecule type" value="Genomic_DNA"/>
</dbReference>
<sequence>MLYASEDSGAAIDALRTLARNMMARAPKPLSGTLLRWTPKGWQSVR</sequence>
<dbReference type="KEGG" id="bban:J4G43_049005"/>
<proteinExistence type="predicted"/>
<evidence type="ECO:0000313" key="1">
    <source>
        <dbReference type="EMBL" id="UEM12275.1"/>
    </source>
</evidence>
<protein>
    <submittedName>
        <fullName evidence="1">Uncharacterized protein</fullName>
    </submittedName>
</protein>
<organism evidence="1 2">
    <name type="scientific">Bradyrhizobium barranii subsp. barranii</name>
    <dbReference type="NCBI Taxonomy" id="2823807"/>
    <lineage>
        <taxon>Bacteria</taxon>
        <taxon>Pseudomonadati</taxon>
        <taxon>Pseudomonadota</taxon>
        <taxon>Alphaproteobacteria</taxon>
        <taxon>Hyphomicrobiales</taxon>
        <taxon>Nitrobacteraceae</taxon>
        <taxon>Bradyrhizobium</taxon>
        <taxon>Bradyrhizobium barranii</taxon>
    </lineage>
</organism>
<dbReference type="RefSeq" id="WP_225005582.1">
    <property type="nucleotide sequence ID" value="NZ_CP086136.1"/>
</dbReference>
<accession>A0A9X9XX81</accession>
<name>A0A9X9XX81_9BRAD</name>
<reference evidence="1 2" key="1">
    <citation type="journal article" date="2022" name="Int. J. Syst. Evol. Microbiol.">
        <title>Strains of Bradyrhizobium barranii sp. nov. associated with legumes native to Canada are symbionts of soybeans and belong to different subspecies (subsp. barranii subsp. nov. and subsp. apii subsp. nov.) and symbiovars (sv. glycinearum and sv. septentrionale).</title>
        <authorList>
            <person name="Bromfield E.S.P."/>
            <person name="Cloutier S."/>
            <person name="Wasai-Hara S."/>
            <person name="Minamisawa K."/>
        </authorList>
    </citation>
    <scope>NUCLEOTIDE SEQUENCE [LARGE SCALE GENOMIC DNA]</scope>
    <source>
        <strain evidence="1 2">144S4</strain>
    </source>
</reference>